<dbReference type="STRING" id="54915.ADS79_02660"/>
<reference evidence="3 6" key="3">
    <citation type="submission" date="2019-06" db="EMBL/GenBank/DDBJ databases">
        <title>Whole genome shotgun sequence of Brevibacillus reuszeri NBRC 15719.</title>
        <authorList>
            <person name="Hosoyama A."/>
            <person name="Uohara A."/>
            <person name="Ohji S."/>
            <person name="Ichikawa N."/>
        </authorList>
    </citation>
    <scope>NUCLEOTIDE SEQUENCE [LARGE SCALE GENOMIC DNA]</scope>
    <source>
        <strain evidence="3 6">NBRC 15719</strain>
    </source>
</reference>
<feature type="compositionally biased region" description="Polar residues" evidence="1">
    <location>
        <begin position="122"/>
        <end position="165"/>
    </location>
</feature>
<name>A0A0K9Z2B4_9BACL</name>
<gene>
    <name evidence="4" type="ORF">ADS79_02660</name>
    <name evidence="3" type="ORF">BRE01_14600</name>
</gene>
<protein>
    <recommendedName>
        <fullName evidence="2">YcdB/YcdC repeated domain-containing protein</fullName>
    </recommendedName>
</protein>
<dbReference type="Proteomes" id="UP000319578">
    <property type="component" value="Unassembled WGS sequence"/>
</dbReference>
<dbReference type="RefSeq" id="WP_049736854.1">
    <property type="nucleotide sequence ID" value="NZ_BJON01000006.1"/>
</dbReference>
<evidence type="ECO:0000259" key="2">
    <source>
        <dbReference type="Pfam" id="PF16244"/>
    </source>
</evidence>
<dbReference type="AlphaFoldDB" id="A0A0K9Z2B4"/>
<comment type="caution">
    <text evidence="4">The sequence shown here is derived from an EMBL/GenBank/DDBJ whole genome shotgun (WGS) entry which is preliminary data.</text>
</comment>
<organism evidence="4 5">
    <name type="scientific">Brevibacillus reuszeri</name>
    <dbReference type="NCBI Taxonomy" id="54915"/>
    <lineage>
        <taxon>Bacteria</taxon>
        <taxon>Bacillati</taxon>
        <taxon>Bacillota</taxon>
        <taxon>Bacilli</taxon>
        <taxon>Bacillales</taxon>
        <taxon>Paenibacillaceae</taxon>
        <taxon>Brevibacillus</taxon>
    </lineage>
</organism>
<reference evidence="4" key="2">
    <citation type="submission" date="2015-07" db="EMBL/GenBank/DDBJ databases">
        <title>MeaNS - Measles Nucleotide Surveillance Program.</title>
        <authorList>
            <person name="Tran T."/>
            <person name="Druce J."/>
        </authorList>
    </citation>
    <scope>NUCLEOTIDE SEQUENCE</scope>
    <source>
        <strain evidence="4">DSM 9887</strain>
    </source>
</reference>
<accession>A0A0K9Z2B4</accession>
<dbReference type="EMBL" id="LGIQ01000002">
    <property type="protein sequence ID" value="KNB74605.1"/>
    <property type="molecule type" value="Genomic_DNA"/>
</dbReference>
<keyword evidence="6" id="KW-1185">Reference proteome</keyword>
<reference evidence="5" key="1">
    <citation type="submission" date="2015-07" db="EMBL/GenBank/DDBJ databases">
        <title>Genome sequencing project for genomic taxonomy and phylogenomics of Bacillus-like bacteria.</title>
        <authorList>
            <person name="Liu B."/>
            <person name="Wang J."/>
            <person name="Zhu Y."/>
            <person name="Liu G."/>
            <person name="Chen Q."/>
            <person name="Chen Z."/>
            <person name="Lan J."/>
            <person name="Che J."/>
            <person name="Ge C."/>
            <person name="Shi H."/>
            <person name="Pan Z."/>
            <person name="Liu X."/>
        </authorList>
    </citation>
    <scope>NUCLEOTIDE SEQUENCE [LARGE SCALE GENOMIC DNA]</scope>
    <source>
        <strain evidence="5">DSM 9887</strain>
    </source>
</reference>
<dbReference type="Proteomes" id="UP000036834">
    <property type="component" value="Unassembled WGS sequence"/>
</dbReference>
<dbReference type="OrthoDB" id="2461400at2"/>
<feature type="compositionally biased region" description="Polar residues" evidence="1">
    <location>
        <begin position="74"/>
        <end position="97"/>
    </location>
</feature>
<sequence length="526" mass="58447">MGWPDEEHIIQMLRQIKQEVPPPRQEWKQIGKEKLLRQTRRVLWTQKAVRTVSVASTFTIAMLVGVWISLGSSTQTPNDSQWGQSPSQGEQVETLPQSALPAGQDEVDKEAVPLPKGEKQHTNQPSVPNIRQQPNQSRNQATLDKPSSTTAVMSGSSGRENSIARNKTRVEEQAVRFLREKLGEKSTQYEVDIVHSRPDDGQIAFRKVIAGIPQQESSLLVKVDEENGEMSMLFYPGQEQDATKNAQAPAADRIEENVAAKELAATLRLVYVANASRKLQYMSDPYTFIDAKSGKQVRSKQGEKVVLAATGKGKQVTIKDGEQGAQLLANEFGFTVSGNGFMRAEKKGFSFTWSPGEGGSIQLFTDEDGIFTGYEWRGAAEKQNRDRLTTDQAQEVALNQLKNYLPSQIHEVSVEEARHNGGETRFTFVPLIQGIPVIDVPYRVTVELASGKVISMTGEFAQEFALPHKTDALSEQEISTHFVKTVPLELVYWAPDSESDPILVYQIPRSAKQPWSQDAKTGEVIK</sequence>
<dbReference type="PATRIC" id="fig|54915.3.peg.5697"/>
<evidence type="ECO:0000313" key="6">
    <source>
        <dbReference type="Proteomes" id="UP000319578"/>
    </source>
</evidence>
<dbReference type="InterPro" id="IPR032599">
    <property type="entry name" value="YcdB/YcdC_rep_domain"/>
</dbReference>
<feature type="domain" description="YcdB/YcdC repeated" evidence="2">
    <location>
        <begin position="346"/>
        <end position="455"/>
    </location>
</feature>
<feature type="region of interest" description="Disordered" evidence="1">
    <location>
        <begin position="74"/>
        <end position="167"/>
    </location>
</feature>
<dbReference type="EMBL" id="BJON01000006">
    <property type="protein sequence ID" value="GED67758.1"/>
    <property type="molecule type" value="Genomic_DNA"/>
</dbReference>
<evidence type="ECO:0000313" key="4">
    <source>
        <dbReference type="EMBL" id="KNB74605.1"/>
    </source>
</evidence>
<evidence type="ECO:0000313" key="3">
    <source>
        <dbReference type="EMBL" id="GED67758.1"/>
    </source>
</evidence>
<evidence type="ECO:0000313" key="5">
    <source>
        <dbReference type="Proteomes" id="UP000036834"/>
    </source>
</evidence>
<dbReference type="Pfam" id="PF16244">
    <property type="entry name" value="DUF4901"/>
    <property type="match status" value="1"/>
</dbReference>
<proteinExistence type="predicted"/>
<evidence type="ECO:0000256" key="1">
    <source>
        <dbReference type="SAM" id="MobiDB-lite"/>
    </source>
</evidence>